<dbReference type="EMBL" id="BARU01045356">
    <property type="protein sequence ID" value="GAH92530.1"/>
    <property type="molecule type" value="Genomic_DNA"/>
</dbReference>
<comment type="caution">
    <text evidence="1">The sequence shown here is derived from an EMBL/GenBank/DDBJ whole genome shotgun (WGS) entry which is preliminary data.</text>
</comment>
<evidence type="ECO:0000313" key="1">
    <source>
        <dbReference type="EMBL" id="GAH92530.1"/>
    </source>
</evidence>
<feature type="non-terminal residue" evidence="1">
    <location>
        <position position="107"/>
    </location>
</feature>
<proteinExistence type="predicted"/>
<protein>
    <submittedName>
        <fullName evidence="1">Uncharacterized protein</fullName>
    </submittedName>
</protein>
<accession>X1KFX7</accession>
<dbReference type="AlphaFoldDB" id="X1KFX7"/>
<reference evidence="1" key="1">
    <citation type="journal article" date="2014" name="Front. Microbiol.">
        <title>High frequency of phylogenetically diverse reductive dehalogenase-homologous genes in deep subseafloor sedimentary metagenomes.</title>
        <authorList>
            <person name="Kawai M."/>
            <person name="Futagami T."/>
            <person name="Toyoda A."/>
            <person name="Takaki Y."/>
            <person name="Nishi S."/>
            <person name="Hori S."/>
            <person name="Arai W."/>
            <person name="Tsubouchi T."/>
            <person name="Morono Y."/>
            <person name="Uchiyama I."/>
            <person name="Ito T."/>
            <person name="Fujiyama A."/>
            <person name="Inagaki F."/>
            <person name="Takami H."/>
        </authorList>
    </citation>
    <scope>NUCLEOTIDE SEQUENCE</scope>
    <source>
        <strain evidence="1">Expedition CK06-06</strain>
    </source>
</reference>
<organism evidence="1">
    <name type="scientific">marine sediment metagenome</name>
    <dbReference type="NCBI Taxonomy" id="412755"/>
    <lineage>
        <taxon>unclassified sequences</taxon>
        <taxon>metagenomes</taxon>
        <taxon>ecological metagenomes</taxon>
    </lineage>
</organism>
<gene>
    <name evidence="1" type="ORF">S03H2_68856</name>
</gene>
<sequence length="107" mass="12038">MPKNRDALKFFQAYIKEMIDVGGINLPKSISASLGAKLGKLLKQRGISGLENTLKRIYNVLNAKTQIKTIDDNTMEITLHYRSRFCPLGGKYNPDRAELIQNTICIP</sequence>
<name>X1KFX7_9ZZZZ</name>